<sequence length="169" mass="18142">MAPSTTRKSRATLVTPESVEQAKEFLQTLPEKAKDDFSLKEAVGRLHDSLKDALSKGYTYDELAAMLTKQGMKISAFTLKSYIPLGKRSSTSGKGRRSSKSKDAVEQLELSEIAPDTSPATSDESAPAEAPKRGRRPKAASTAPATRAAAKKTTATKTAAKTPSTRKRQ</sequence>
<protein>
    <recommendedName>
        <fullName evidence="3">Mobilization protein MobC</fullName>
    </recommendedName>
</protein>
<gene>
    <name evidence="2" type="ORF">ENR64_23475</name>
</gene>
<evidence type="ECO:0000313" key="2">
    <source>
        <dbReference type="EMBL" id="HFN00657.1"/>
    </source>
</evidence>
<evidence type="ECO:0000256" key="1">
    <source>
        <dbReference type="SAM" id="MobiDB-lite"/>
    </source>
</evidence>
<feature type="compositionally biased region" description="Low complexity" evidence="1">
    <location>
        <begin position="139"/>
        <end position="163"/>
    </location>
</feature>
<evidence type="ECO:0008006" key="3">
    <source>
        <dbReference type="Google" id="ProtNLM"/>
    </source>
</evidence>
<dbReference type="AlphaFoldDB" id="A0A7C3PL76"/>
<proteinExistence type="predicted"/>
<accession>A0A7C3PL76</accession>
<reference evidence="2" key="1">
    <citation type="journal article" date="2020" name="mSystems">
        <title>Genome- and Community-Level Interaction Insights into Carbon Utilization and Element Cycling Functions of Hydrothermarchaeota in Hydrothermal Sediment.</title>
        <authorList>
            <person name="Zhou Z."/>
            <person name="Liu Y."/>
            <person name="Xu W."/>
            <person name="Pan J."/>
            <person name="Luo Z.H."/>
            <person name="Li M."/>
        </authorList>
    </citation>
    <scope>NUCLEOTIDE SEQUENCE [LARGE SCALE GENOMIC DNA]</scope>
    <source>
        <strain evidence="2">SpSt-418</strain>
    </source>
</reference>
<comment type="caution">
    <text evidence="2">The sequence shown here is derived from an EMBL/GenBank/DDBJ whole genome shotgun (WGS) entry which is preliminary data.</text>
</comment>
<organism evidence="2">
    <name type="scientific">Oscillatoriales cyanobacterium SpSt-418</name>
    <dbReference type="NCBI Taxonomy" id="2282169"/>
    <lineage>
        <taxon>Bacteria</taxon>
        <taxon>Bacillati</taxon>
        <taxon>Cyanobacteriota</taxon>
        <taxon>Cyanophyceae</taxon>
        <taxon>Oscillatoriophycideae</taxon>
        <taxon>Oscillatoriales</taxon>
    </lineage>
</organism>
<dbReference type="EMBL" id="DSRU01000335">
    <property type="protein sequence ID" value="HFN00657.1"/>
    <property type="molecule type" value="Genomic_DNA"/>
</dbReference>
<name>A0A7C3PL76_9CYAN</name>
<feature type="region of interest" description="Disordered" evidence="1">
    <location>
        <begin position="85"/>
        <end position="169"/>
    </location>
</feature>